<dbReference type="InterPro" id="IPR002933">
    <property type="entry name" value="Peptidase_M20"/>
</dbReference>
<keyword evidence="5" id="KW-0862">Zinc</keyword>
<dbReference type="PANTHER" id="PTHR45962">
    <property type="entry name" value="N-FATTY-ACYL-AMINO ACID SYNTHASE/HYDROLASE PM20D1"/>
    <property type="match status" value="1"/>
</dbReference>
<keyword evidence="3" id="KW-0479">Metal-binding</keyword>
<feature type="signal peptide" evidence="6">
    <location>
        <begin position="1"/>
        <end position="21"/>
    </location>
</feature>
<dbReference type="Gene3D" id="3.40.630.10">
    <property type="entry name" value="Zn peptidases"/>
    <property type="match status" value="1"/>
</dbReference>
<proteinExistence type="inferred from homology"/>
<comment type="similarity">
    <text evidence="1">Belongs to the peptidase M20A family.</text>
</comment>
<keyword evidence="9" id="KW-1185">Reference proteome</keyword>
<keyword evidence="2" id="KW-0645">Protease</keyword>
<reference evidence="8" key="2">
    <citation type="submission" date="2020-09" db="EMBL/GenBank/DDBJ databases">
        <authorList>
            <person name="Sun Q."/>
            <person name="Kim S."/>
        </authorList>
    </citation>
    <scope>NUCLEOTIDE SEQUENCE</scope>
    <source>
        <strain evidence="8">KCTC 32255</strain>
    </source>
</reference>
<dbReference type="SUPFAM" id="SSF55031">
    <property type="entry name" value="Bacterial exopeptidase dimerisation domain"/>
    <property type="match status" value="1"/>
</dbReference>
<dbReference type="EMBL" id="BMZA01000013">
    <property type="protein sequence ID" value="GGZ12023.1"/>
    <property type="molecule type" value="Genomic_DNA"/>
</dbReference>
<dbReference type="Gene3D" id="1.10.150.900">
    <property type="match status" value="1"/>
</dbReference>
<gene>
    <name evidence="8" type="ORF">GCM10011614_28860</name>
</gene>
<evidence type="ECO:0000256" key="6">
    <source>
        <dbReference type="SAM" id="SignalP"/>
    </source>
</evidence>
<protein>
    <submittedName>
        <fullName evidence="8">Peptidase M20</fullName>
    </submittedName>
</protein>
<feature type="chain" id="PRO_5036849213" evidence="6">
    <location>
        <begin position="22"/>
        <end position="462"/>
    </location>
</feature>
<evidence type="ECO:0000313" key="8">
    <source>
        <dbReference type="EMBL" id="GGZ12023.1"/>
    </source>
</evidence>
<dbReference type="InterPro" id="IPR047177">
    <property type="entry name" value="Pept_M20A"/>
</dbReference>
<dbReference type="InterPro" id="IPR001261">
    <property type="entry name" value="ArgE/DapE_CS"/>
</dbReference>
<comment type="caution">
    <text evidence="8">The sequence shown here is derived from an EMBL/GenBank/DDBJ whole genome shotgun (WGS) entry which is preliminary data.</text>
</comment>
<dbReference type="NCBIfam" id="NF006596">
    <property type="entry name" value="PRK09133.1"/>
    <property type="match status" value="1"/>
</dbReference>
<dbReference type="GO" id="GO:0004180">
    <property type="term" value="F:carboxypeptidase activity"/>
    <property type="evidence" value="ECO:0007669"/>
    <property type="project" value="TreeGrafter"/>
</dbReference>
<evidence type="ECO:0000259" key="7">
    <source>
        <dbReference type="Pfam" id="PF07687"/>
    </source>
</evidence>
<evidence type="ECO:0000313" key="9">
    <source>
        <dbReference type="Proteomes" id="UP000648075"/>
    </source>
</evidence>
<organism evidence="8 9">
    <name type="scientific">Novosphingobium colocasiae</name>
    <dbReference type="NCBI Taxonomy" id="1256513"/>
    <lineage>
        <taxon>Bacteria</taxon>
        <taxon>Pseudomonadati</taxon>
        <taxon>Pseudomonadota</taxon>
        <taxon>Alphaproteobacteria</taxon>
        <taxon>Sphingomonadales</taxon>
        <taxon>Sphingomonadaceae</taxon>
        <taxon>Novosphingobium</taxon>
    </lineage>
</organism>
<dbReference type="GO" id="GO:0051603">
    <property type="term" value="P:proteolysis involved in protein catabolic process"/>
    <property type="evidence" value="ECO:0007669"/>
    <property type="project" value="TreeGrafter"/>
</dbReference>
<reference evidence="8" key="1">
    <citation type="journal article" date="2014" name="Int. J. Syst. Evol. Microbiol.">
        <title>Complete genome sequence of Corynebacterium casei LMG S-19264T (=DSM 44701T), isolated from a smear-ripened cheese.</title>
        <authorList>
            <consortium name="US DOE Joint Genome Institute (JGI-PGF)"/>
            <person name="Walter F."/>
            <person name="Albersmeier A."/>
            <person name="Kalinowski J."/>
            <person name="Ruckert C."/>
        </authorList>
    </citation>
    <scope>NUCLEOTIDE SEQUENCE</scope>
    <source>
        <strain evidence="8">KCTC 32255</strain>
    </source>
</reference>
<evidence type="ECO:0000256" key="2">
    <source>
        <dbReference type="ARBA" id="ARBA00022670"/>
    </source>
</evidence>
<evidence type="ECO:0000256" key="4">
    <source>
        <dbReference type="ARBA" id="ARBA00022801"/>
    </source>
</evidence>
<keyword evidence="4" id="KW-0378">Hydrolase</keyword>
<dbReference type="GO" id="GO:0046872">
    <property type="term" value="F:metal ion binding"/>
    <property type="evidence" value="ECO:0007669"/>
    <property type="project" value="UniProtKB-KW"/>
</dbReference>
<dbReference type="PANTHER" id="PTHR45962:SF1">
    <property type="entry name" value="N-FATTY-ACYL-AMINO ACID SYNTHASE_HYDROLASE PM20D1"/>
    <property type="match status" value="1"/>
</dbReference>
<evidence type="ECO:0000256" key="3">
    <source>
        <dbReference type="ARBA" id="ARBA00022723"/>
    </source>
</evidence>
<accession>A0A918PJY0</accession>
<name>A0A918PJY0_9SPHN</name>
<keyword evidence="6" id="KW-0732">Signal</keyword>
<evidence type="ECO:0000256" key="5">
    <source>
        <dbReference type="ARBA" id="ARBA00022833"/>
    </source>
</evidence>
<dbReference type="SUPFAM" id="SSF53187">
    <property type="entry name" value="Zn-dependent exopeptidases"/>
    <property type="match status" value="1"/>
</dbReference>
<evidence type="ECO:0000256" key="1">
    <source>
        <dbReference type="ARBA" id="ARBA00006247"/>
    </source>
</evidence>
<dbReference type="Proteomes" id="UP000648075">
    <property type="component" value="Unassembled WGS sequence"/>
</dbReference>
<sequence>MLAKTRLIPALMLLSPLPAYAADEPTTPAGREALDILKEAVAVPTVIGRGQVPVLAEKLRARLITGGFAADDVRFVPVGETGYLTARYPGRDRKAKPLVVIGHMDVVEANPADWERDPFTPIIEGGYIFGRGTNDMKGDLAMIVAAAIDLRRKGWVPAHDVVLAFSGDEETAMATTKAMAQALSGAGLVLNGDAGGGELDKDGKAYVYSIQAGEKTYADYTLTLTDPGGHSSRPGATNSIAAMGTALAKVWANRFAPQVSPLTKAYLEGTAPRAPADLAGAMRAFAANPGDAAAVETLSASPAYVGVIRTTCVPTQITGGHAPNALPQRVTANVNCRIFPGTSRQDIEAQLRKIIADPQITIAFRDNGTLESRESPLDKRVLAAVTKAVRARVPGLAIVPSMSAGATDSMHFRALGIPSYGVSATFMDPDDDFSHGLNERLPLATIDPGVAQWEALLQAMAK</sequence>
<dbReference type="Pfam" id="PF07687">
    <property type="entry name" value="M20_dimer"/>
    <property type="match status" value="1"/>
</dbReference>
<dbReference type="PROSITE" id="PS00759">
    <property type="entry name" value="ARGE_DAPE_CPG2_2"/>
    <property type="match status" value="1"/>
</dbReference>
<feature type="domain" description="Peptidase M20 dimerisation" evidence="7">
    <location>
        <begin position="213"/>
        <end position="358"/>
    </location>
</feature>
<dbReference type="Pfam" id="PF01546">
    <property type="entry name" value="Peptidase_M20"/>
    <property type="match status" value="1"/>
</dbReference>
<dbReference type="InterPro" id="IPR036264">
    <property type="entry name" value="Bact_exopeptidase_dim_dom"/>
</dbReference>
<dbReference type="AlphaFoldDB" id="A0A918PJY0"/>
<dbReference type="InterPro" id="IPR011650">
    <property type="entry name" value="Peptidase_M20_dimer"/>
</dbReference>
<dbReference type="Gene3D" id="3.30.70.360">
    <property type="match status" value="1"/>
</dbReference>